<name>A0A1I2HAH8_9BURK</name>
<organism evidence="2 3">
    <name type="scientific">Paracidovorax wautersii</name>
    <dbReference type="NCBI Taxonomy" id="1177982"/>
    <lineage>
        <taxon>Bacteria</taxon>
        <taxon>Pseudomonadati</taxon>
        <taxon>Pseudomonadota</taxon>
        <taxon>Betaproteobacteria</taxon>
        <taxon>Burkholderiales</taxon>
        <taxon>Comamonadaceae</taxon>
        <taxon>Paracidovorax</taxon>
    </lineage>
</organism>
<evidence type="ECO:0000313" key="2">
    <source>
        <dbReference type="EMBL" id="SFF25967.1"/>
    </source>
</evidence>
<evidence type="ECO:0000256" key="1">
    <source>
        <dbReference type="SAM" id="MobiDB-lite"/>
    </source>
</evidence>
<accession>A0A1I2HAH8</accession>
<feature type="compositionally biased region" description="Pro residues" evidence="1">
    <location>
        <begin position="124"/>
        <end position="134"/>
    </location>
</feature>
<dbReference type="AlphaFoldDB" id="A0A1I2HAH8"/>
<dbReference type="EMBL" id="FONX01000020">
    <property type="protein sequence ID" value="SFF25967.1"/>
    <property type="molecule type" value="Genomic_DNA"/>
</dbReference>
<feature type="region of interest" description="Disordered" evidence="1">
    <location>
        <begin position="115"/>
        <end position="147"/>
    </location>
</feature>
<gene>
    <name evidence="2" type="ORF">SAMN04489711_12073</name>
</gene>
<keyword evidence="3" id="KW-1185">Reference proteome</keyword>
<sequence>MRPSPSVVAHEFNLRYWGKSITAHTARAWLAGVAIPMQDKLRTLSEWLKVSPDELRFGSRHKSLDSLVRESDSPLGELSLQDREMLARYLVLLPAQRKTVQEVVHAMSLAAQVLAASPRGTQPGPGPAPQPPQVSPVRRGSAVPPGD</sequence>
<dbReference type="Proteomes" id="UP000199119">
    <property type="component" value="Unassembled WGS sequence"/>
</dbReference>
<dbReference type="RefSeq" id="WP_245785327.1">
    <property type="nucleotide sequence ID" value="NZ_FONX01000020.1"/>
</dbReference>
<protein>
    <submittedName>
        <fullName evidence="2">Uncharacterized protein</fullName>
    </submittedName>
</protein>
<proteinExistence type="predicted"/>
<reference evidence="3" key="1">
    <citation type="submission" date="2016-10" db="EMBL/GenBank/DDBJ databases">
        <authorList>
            <person name="Varghese N."/>
            <person name="Submissions S."/>
        </authorList>
    </citation>
    <scope>NUCLEOTIDE SEQUENCE [LARGE SCALE GENOMIC DNA]</scope>
    <source>
        <strain evidence="3">DSM 27981</strain>
    </source>
</reference>
<evidence type="ECO:0000313" key="3">
    <source>
        <dbReference type="Proteomes" id="UP000199119"/>
    </source>
</evidence>
<dbReference type="STRING" id="1177982.SAMN04489711_12073"/>